<organism evidence="1 2">
    <name type="scientific">Streptomyces synnematoformans</name>
    <dbReference type="NCBI Taxonomy" id="415721"/>
    <lineage>
        <taxon>Bacteria</taxon>
        <taxon>Bacillati</taxon>
        <taxon>Actinomycetota</taxon>
        <taxon>Actinomycetes</taxon>
        <taxon>Kitasatosporales</taxon>
        <taxon>Streptomycetaceae</taxon>
        <taxon>Streptomyces</taxon>
    </lineage>
</organism>
<proteinExistence type="predicted"/>
<name>A0ABN2XD67_9ACTN</name>
<evidence type="ECO:0000313" key="2">
    <source>
        <dbReference type="Proteomes" id="UP001500443"/>
    </source>
</evidence>
<reference evidence="1 2" key="1">
    <citation type="journal article" date="2019" name="Int. J. Syst. Evol. Microbiol.">
        <title>The Global Catalogue of Microorganisms (GCM) 10K type strain sequencing project: providing services to taxonomists for standard genome sequencing and annotation.</title>
        <authorList>
            <consortium name="The Broad Institute Genomics Platform"/>
            <consortium name="The Broad Institute Genome Sequencing Center for Infectious Disease"/>
            <person name="Wu L."/>
            <person name="Ma J."/>
        </authorList>
    </citation>
    <scope>NUCLEOTIDE SEQUENCE [LARGE SCALE GENOMIC DNA]</scope>
    <source>
        <strain evidence="1 2">JCM 15481</strain>
    </source>
</reference>
<protein>
    <submittedName>
        <fullName evidence="1">Uncharacterized protein</fullName>
    </submittedName>
</protein>
<gene>
    <name evidence="1" type="ORF">GCM10009802_03380</name>
</gene>
<keyword evidence="2" id="KW-1185">Reference proteome</keyword>
<evidence type="ECO:0000313" key="1">
    <source>
        <dbReference type="EMBL" id="GAA2107921.1"/>
    </source>
</evidence>
<accession>A0ABN2XD67</accession>
<comment type="caution">
    <text evidence="1">The sequence shown here is derived from an EMBL/GenBank/DDBJ whole genome shotgun (WGS) entry which is preliminary data.</text>
</comment>
<dbReference type="EMBL" id="BAAAPF010000003">
    <property type="protein sequence ID" value="GAA2107921.1"/>
    <property type="molecule type" value="Genomic_DNA"/>
</dbReference>
<dbReference type="Proteomes" id="UP001500443">
    <property type="component" value="Unassembled WGS sequence"/>
</dbReference>
<dbReference type="RefSeq" id="WP_344287084.1">
    <property type="nucleotide sequence ID" value="NZ_BAAAPF010000003.1"/>
</dbReference>
<sequence length="192" mass="20795">MEGGQRKFTVAEFLVAGGLPLDWKYRSLFGRAAAAVYRGQYGRDPERVTEAVDGVARTVFAYRPSELHVLEAGWLAFPQTAHLPVPTLEAAMSVTFTADGHGEPVNMANANAAVVLDVLGLTESCGDEDPEQFLGRVLVAVAITPDDEGRPAETRGRFTDCGRPVGYLQRRLADLRGLAEHALRSGLRVTWG</sequence>